<evidence type="ECO:0000259" key="10">
    <source>
        <dbReference type="Pfam" id="PF02670"/>
    </source>
</evidence>
<dbReference type="Pfam" id="PF08436">
    <property type="entry name" value="DXP_redisom_C"/>
    <property type="match status" value="1"/>
</dbReference>
<feature type="binding site" evidence="9">
    <location>
        <position position="52"/>
    </location>
    <ligand>
        <name>NADPH</name>
        <dbReference type="ChEBI" id="CHEBI:57783"/>
    </ligand>
</feature>
<dbReference type="Proteomes" id="UP000001695">
    <property type="component" value="Chromosome"/>
</dbReference>
<comment type="catalytic activity">
    <reaction evidence="8">
        <text>2-C-methyl-D-erythritol 4-phosphate + NADP(+) = 1-deoxy-D-xylulose 5-phosphate + NADPH + H(+)</text>
        <dbReference type="Rhea" id="RHEA:13717"/>
        <dbReference type="ChEBI" id="CHEBI:15378"/>
        <dbReference type="ChEBI" id="CHEBI:57783"/>
        <dbReference type="ChEBI" id="CHEBI:57792"/>
        <dbReference type="ChEBI" id="CHEBI:58262"/>
        <dbReference type="ChEBI" id="CHEBI:58349"/>
        <dbReference type="EC" id="1.1.1.267"/>
    </reaction>
    <physiologicalReaction direction="right-to-left" evidence="8">
        <dbReference type="Rhea" id="RHEA:13719"/>
    </physiologicalReaction>
</comment>
<feature type="binding site" evidence="9">
    <location>
        <position position="29"/>
    </location>
    <ligand>
        <name>NADPH</name>
        <dbReference type="ChEBI" id="CHEBI:57783"/>
    </ligand>
</feature>
<dbReference type="PANTHER" id="PTHR30525:SF0">
    <property type="entry name" value="1-DEOXY-D-XYLULOSE 5-PHOSPHATE REDUCTOISOMERASE, CHLOROPLASTIC"/>
    <property type="match status" value="1"/>
</dbReference>
<dbReference type="Gene3D" id="3.40.50.720">
    <property type="entry name" value="NAD(P)-binding Rossmann-like Domain"/>
    <property type="match status" value="1"/>
</dbReference>
<feature type="binding site" evidence="9">
    <location>
        <position position="139"/>
    </location>
    <ligand>
        <name>NADPH</name>
        <dbReference type="ChEBI" id="CHEBI:57783"/>
    </ligand>
</feature>
<feature type="binding site" evidence="9">
    <location>
        <position position="26"/>
    </location>
    <ligand>
        <name>NADPH</name>
        <dbReference type="ChEBI" id="CHEBI:57783"/>
    </ligand>
</feature>
<feature type="binding site" evidence="9">
    <location>
        <position position="225"/>
    </location>
    <ligand>
        <name>1-deoxy-D-xylulose 5-phosphate</name>
        <dbReference type="ChEBI" id="CHEBI:57792"/>
    </ligand>
</feature>
<keyword evidence="6 9" id="KW-0464">Manganese</keyword>
<evidence type="ECO:0000259" key="11">
    <source>
        <dbReference type="Pfam" id="PF08436"/>
    </source>
</evidence>
<comment type="similarity">
    <text evidence="2 9">Belongs to the DXR family.</text>
</comment>
<evidence type="ECO:0000256" key="3">
    <source>
        <dbReference type="ARBA" id="ARBA00022723"/>
    </source>
</evidence>
<dbReference type="PIRSF" id="PIRSF006205">
    <property type="entry name" value="Dxp_reductismrs"/>
    <property type="match status" value="1"/>
</dbReference>
<feature type="binding site" evidence="9">
    <location>
        <position position="234"/>
    </location>
    <ligand>
        <name>Mn(2+)</name>
        <dbReference type="ChEBI" id="CHEBI:29035"/>
    </ligand>
</feature>
<dbReference type="InterPro" id="IPR013644">
    <property type="entry name" value="DXP_reductoisomerase_C"/>
</dbReference>
<feature type="binding site" evidence="9">
    <location>
        <position position="138"/>
    </location>
    <ligand>
        <name>1-deoxy-D-xylulose 5-phosphate</name>
        <dbReference type="ChEBI" id="CHEBI:57792"/>
    </ligand>
</feature>
<dbReference type="KEGG" id="bid:Bind_0297"/>
<keyword evidence="5 9" id="KW-0560">Oxidoreductase</keyword>
<evidence type="ECO:0000256" key="2">
    <source>
        <dbReference type="ARBA" id="ARBA00006825"/>
    </source>
</evidence>
<feature type="domain" description="1-deoxy-D-xylulose 5-phosphate reductoisomerase C-terminal" evidence="11">
    <location>
        <begin position="159"/>
        <end position="242"/>
    </location>
</feature>
<comment type="function">
    <text evidence="9">Catalyzes the NADPH-dependent rearrangement and reduction of 1-deoxy-D-xylulose-5-phosphate (DXP) to 2-C-methyl-D-erythritol 4-phosphate (MEP).</text>
</comment>
<dbReference type="OrthoDB" id="9806546at2"/>
<feature type="binding site" evidence="9">
    <location>
        <position position="189"/>
    </location>
    <ligand>
        <name>1-deoxy-D-xylulose 5-phosphate</name>
        <dbReference type="ChEBI" id="CHEBI:57792"/>
    </ligand>
</feature>
<evidence type="ECO:0000259" key="12">
    <source>
        <dbReference type="Pfam" id="PF13288"/>
    </source>
</evidence>
<dbReference type="RefSeq" id="WP_012383309.1">
    <property type="nucleotide sequence ID" value="NC_010581.1"/>
</dbReference>
<feature type="domain" description="1-deoxy-D-xylulose 5-phosphate reductoisomerase N-terminal" evidence="10">
    <location>
        <begin position="20"/>
        <end position="145"/>
    </location>
</feature>
<dbReference type="Gene3D" id="1.10.1740.10">
    <property type="match status" value="1"/>
</dbReference>
<dbReference type="Pfam" id="PF13288">
    <property type="entry name" value="DXPR_C"/>
    <property type="match status" value="1"/>
</dbReference>
<dbReference type="HOGENOM" id="CLU_035714_4_0_5"/>
<dbReference type="GO" id="GO:0030604">
    <property type="term" value="F:1-deoxy-D-xylulose-5-phosphate reductoisomerase activity"/>
    <property type="evidence" value="ECO:0007669"/>
    <property type="project" value="UniProtKB-UniRule"/>
</dbReference>
<organism evidence="13 14">
    <name type="scientific">Beijerinckia indica subsp. indica (strain ATCC 9039 / DSM 1715 / NCIMB 8712)</name>
    <dbReference type="NCBI Taxonomy" id="395963"/>
    <lineage>
        <taxon>Bacteria</taxon>
        <taxon>Pseudomonadati</taxon>
        <taxon>Pseudomonadota</taxon>
        <taxon>Alphaproteobacteria</taxon>
        <taxon>Hyphomicrobiales</taxon>
        <taxon>Beijerinckiaceae</taxon>
        <taxon>Beijerinckia</taxon>
    </lineage>
</organism>
<feature type="binding site" evidence="9">
    <location>
        <position position="230"/>
    </location>
    <ligand>
        <name>1-deoxy-D-xylulose 5-phosphate</name>
        <dbReference type="ChEBI" id="CHEBI:57792"/>
    </ligand>
</feature>
<dbReference type="SUPFAM" id="SSF69055">
    <property type="entry name" value="1-deoxy-D-xylulose-5-phosphate reductoisomerase, C-terminal domain"/>
    <property type="match status" value="1"/>
</dbReference>
<dbReference type="STRING" id="395963.Bind_0297"/>
<dbReference type="AlphaFoldDB" id="B2ID94"/>
<evidence type="ECO:0000256" key="9">
    <source>
        <dbReference type="HAMAP-Rule" id="MF_00183"/>
    </source>
</evidence>
<dbReference type="EMBL" id="CP001016">
    <property type="protein sequence ID" value="ACB93951.1"/>
    <property type="molecule type" value="Genomic_DNA"/>
</dbReference>
<dbReference type="InterPro" id="IPR026877">
    <property type="entry name" value="DXPR_C"/>
</dbReference>
<dbReference type="GO" id="GO:0051484">
    <property type="term" value="P:isopentenyl diphosphate biosynthetic process, methylerythritol 4-phosphate pathway involved in terpenoid biosynthetic process"/>
    <property type="evidence" value="ECO:0007669"/>
    <property type="project" value="UniProtKB-ARBA"/>
</dbReference>
<protein>
    <recommendedName>
        <fullName evidence="9">1-deoxy-D-xylulose 5-phosphate reductoisomerase</fullName>
        <shortName evidence="9">DXP reductoisomerase</shortName>
        <ecNumber evidence="9">1.1.1.267</ecNumber>
    </recommendedName>
    <alternativeName>
        <fullName evidence="9">1-deoxyxylulose-5-phosphate reductoisomerase</fullName>
    </alternativeName>
    <alternativeName>
        <fullName evidence="9">2-C-methyl-D-erythritol 4-phosphate synthase</fullName>
    </alternativeName>
</protein>
<evidence type="ECO:0000256" key="7">
    <source>
        <dbReference type="ARBA" id="ARBA00023229"/>
    </source>
</evidence>
<evidence type="ECO:0000256" key="4">
    <source>
        <dbReference type="ARBA" id="ARBA00022857"/>
    </source>
</evidence>
<dbReference type="FunFam" id="3.40.50.720:FF:000045">
    <property type="entry name" value="1-deoxy-D-xylulose 5-phosphate reductoisomerase"/>
    <property type="match status" value="1"/>
</dbReference>
<proteinExistence type="inferred from homology"/>
<reference evidence="14" key="1">
    <citation type="submission" date="2008-03" db="EMBL/GenBank/DDBJ databases">
        <title>Complete sequence of chromosome of Beijerinckia indica subsp. indica ATCC 9039.</title>
        <authorList>
            <consortium name="US DOE Joint Genome Institute"/>
            <person name="Copeland A."/>
            <person name="Lucas S."/>
            <person name="Lapidus A."/>
            <person name="Glavina del Rio T."/>
            <person name="Dalin E."/>
            <person name="Tice H."/>
            <person name="Bruce D."/>
            <person name="Goodwin L."/>
            <person name="Pitluck S."/>
            <person name="LaButti K."/>
            <person name="Schmutz J."/>
            <person name="Larimer F."/>
            <person name="Land M."/>
            <person name="Hauser L."/>
            <person name="Kyrpides N."/>
            <person name="Mikhailova N."/>
            <person name="Dunfield P.F."/>
            <person name="Dedysh S.N."/>
            <person name="Liesack W."/>
            <person name="Saw J.H."/>
            <person name="Alam M."/>
            <person name="Chen Y."/>
            <person name="Murrell J.C."/>
            <person name="Richardson P."/>
        </authorList>
    </citation>
    <scope>NUCLEOTIDE SEQUENCE [LARGE SCALE GENOMIC DNA]</scope>
    <source>
        <strain evidence="14">ATCC 9039 / DSM 1715 / NCIMB 8712</strain>
    </source>
</reference>
<evidence type="ECO:0000256" key="1">
    <source>
        <dbReference type="ARBA" id="ARBA00005094"/>
    </source>
</evidence>
<evidence type="ECO:0000256" key="5">
    <source>
        <dbReference type="ARBA" id="ARBA00023002"/>
    </source>
</evidence>
<feature type="binding site" evidence="9">
    <location>
        <position position="163"/>
    </location>
    <ligand>
        <name>Mn(2+)</name>
        <dbReference type="ChEBI" id="CHEBI:29035"/>
    </ligand>
</feature>
<feature type="binding site" evidence="9">
    <location>
        <position position="53"/>
    </location>
    <ligand>
        <name>NADPH</name>
        <dbReference type="ChEBI" id="CHEBI:57783"/>
    </ligand>
</feature>
<dbReference type="eggNOG" id="COG0743">
    <property type="taxonomic scope" value="Bacteria"/>
</dbReference>
<accession>B2ID94</accession>
<feature type="binding site" evidence="9">
    <location>
        <position position="165"/>
    </location>
    <ligand>
        <name>1-deoxy-D-xylulose 5-phosphate</name>
        <dbReference type="ChEBI" id="CHEBI:57792"/>
    </ligand>
</feature>
<feature type="binding site" evidence="9">
    <location>
        <position position="137"/>
    </location>
    <ligand>
        <name>NADPH</name>
        <dbReference type="ChEBI" id="CHEBI:57783"/>
    </ligand>
</feature>
<dbReference type="GO" id="GO:0016853">
    <property type="term" value="F:isomerase activity"/>
    <property type="evidence" value="ECO:0007669"/>
    <property type="project" value="UniProtKB-KW"/>
</dbReference>
<keyword evidence="14" id="KW-1185">Reference proteome</keyword>
<keyword evidence="3 9" id="KW-0479">Metal-binding</keyword>
<dbReference type="NCBIfam" id="TIGR00243">
    <property type="entry name" value="Dxr"/>
    <property type="match status" value="1"/>
</dbReference>
<comment type="pathway">
    <text evidence="1 9">Isoprenoid biosynthesis; isopentenyl diphosphate biosynthesis via DXP pathway; isopentenyl diphosphate from 1-deoxy-D-xylulose 5-phosphate: step 1/6.</text>
</comment>
<dbReference type="InterPro" id="IPR003821">
    <property type="entry name" value="DXP_reductoisomerase"/>
</dbReference>
<keyword evidence="13" id="KW-0413">Isomerase</keyword>
<keyword evidence="4 9" id="KW-0521">NADP</keyword>
<sequence length="409" mass="42533">MGKVSELRSEAAEAKASRSIVILGATGSIGQSTAAIISGAKGAFTVAAVAGGRDPQALAKVARELGASFAALADPAGYKDLKEALSGTGIEAAAGPDSVVEAALHPSDMVMGAIAGTAGVAPTYAALSAGRTVALANKECLVCAGPAFMRQAAAMGTRLLPVDSEHNAIFQAMNDANLDSIEMITLTASGGPFRTWTAEEIAKATPEQALNHPNWSMGPKITVDSAGLMNKGLEVIEAHYLFGIEAARLDVLVHPQSVVHGLVHFTDGSVTAGMAAPDMKVPIAHCLSYPERINTAARRLDLAGVGSLTFERPDFERFPALRVALDALRAGQGLPTILNAANEIAVEAFLDKRISFHAIARLVEQACEQAQADGIARDPESVTEALEMDQLIRERTRASLAKGNVATLH</sequence>
<feature type="binding site" evidence="9">
    <location>
        <position position="231"/>
    </location>
    <ligand>
        <name>1-deoxy-D-xylulose 5-phosphate</name>
        <dbReference type="ChEBI" id="CHEBI:57792"/>
    </ligand>
</feature>
<evidence type="ECO:0000313" key="14">
    <source>
        <dbReference type="Proteomes" id="UP000001695"/>
    </source>
</evidence>
<feature type="binding site" evidence="9">
    <location>
        <position position="218"/>
    </location>
    <ligand>
        <name>NADPH</name>
        <dbReference type="ChEBI" id="CHEBI:57783"/>
    </ligand>
</feature>
<feature type="domain" description="DXP reductoisomerase C-terminal" evidence="12">
    <location>
        <begin position="274"/>
        <end position="394"/>
    </location>
</feature>
<dbReference type="SUPFAM" id="SSF51735">
    <property type="entry name" value="NAD(P)-binding Rossmann-fold domains"/>
    <property type="match status" value="1"/>
</dbReference>
<feature type="binding site" evidence="9">
    <location>
        <position position="212"/>
    </location>
    <ligand>
        <name>1-deoxy-D-xylulose 5-phosphate</name>
        <dbReference type="ChEBI" id="CHEBI:57792"/>
    </ligand>
</feature>
<dbReference type="HAMAP" id="MF_00183">
    <property type="entry name" value="DXP_reductoisom"/>
    <property type="match status" value="1"/>
</dbReference>
<comment type="caution">
    <text evidence="9">Lacks conserved residue(s) required for the propagation of feature annotation.</text>
</comment>
<evidence type="ECO:0000313" key="13">
    <source>
        <dbReference type="EMBL" id="ACB93951.1"/>
    </source>
</evidence>
<dbReference type="Pfam" id="PF02670">
    <property type="entry name" value="DXP_reductoisom"/>
    <property type="match status" value="1"/>
</dbReference>
<dbReference type="InterPro" id="IPR013512">
    <property type="entry name" value="DXP_reductoisomerase_N"/>
</dbReference>
<feature type="binding site" evidence="9">
    <location>
        <position position="234"/>
    </location>
    <ligand>
        <name>1-deoxy-D-xylulose 5-phosphate</name>
        <dbReference type="ChEBI" id="CHEBI:57792"/>
    </ligand>
</feature>
<dbReference type="InterPro" id="IPR036169">
    <property type="entry name" value="DXPR_C_sf"/>
</dbReference>
<evidence type="ECO:0000256" key="8">
    <source>
        <dbReference type="ARBA" id="ARBA00048543"/>
    </source>
</evidence>
<gene>
    <name evidence="9" type="primary">dxr</name>
    <name evidence="13" type="ordered locus">Bind_0297</name>
</gene>
<dbReference type="InterPro" id="IPR036291">
    <property type="entry name" value="NAD(P)-bd_dom_sf"/>
</dbReference>
<dbReference type="GO" id="GO:0070402">
    <property type="term" value="F:NADPH binding"/>
    <property type="evidence" value="ECO:0007669"/>
    <property type="project" value="InterPro"/>
</dbReference>
<feature type="binding site" evidence="9">
    <location>
        <position position="164"/>
    </location>
    <ligand>
        <name>1-deoxy-D-xylulose 5-phosphate</name>
        <dbReference type="ChEBI" id="CHEBI:57792"/>
    </ligand>
</feature>
<feature type="binding site" evidence="9">
    <location>
        <position position="28"/>
    </location>
    <ligand>
        <name>NADPH</name>
        <dbReference type="ChEBI" id="CHEBI:57783"/>
    </ligand>
</feature>
<feature type="binding site" evidence="9">
    <location>
        <position position="27"/>
    </location>
    <ligand>
        <name>NADPH</name>
        <dbReference type="ChEBI" id="CHEBI:57783"/>
    </ligand>
</feature>
<evidence type="ECO:0000256" key="6">
    <source>
        <dbReference type="ARBA" id="ARBA00023211"/>
    </source>
</evidence>
<dbReference type="SUPFAM" id="SSF55347">
    <property type="entry name" value="Glyceraldehyde-3-phosphate dehydrogenase-like, C-terminal domain"/>
    <property type="match status" value="1"/>
</dbReference>
<name>B2ID94_BEII9</name>
<feature type="binding site" evidence="9">
    <location>
        <position position="165"/>
    </location>
    <ligand>
        <name>Mn(2+)</name>
        <dbReference type="ChEBI" id="CHEBI:29035"/>
    </ligand>
</feature>
<keyword evidence="7 9" id="KW-0414">Isoprene biosynthesis</keyword>
<keyword evidence="9" id="KW-0460">Magnesium</keyword>
<reference evidence="13 14" key="2">
    <citation type="journal article" date="2010" name="J. Bacteriol.">
        <title>Complete genome sequence of Beijerinckia indica subsp. indica.</title>
        <authorList>
            <person name="Tamas I."/>
            <person name="Dedysh S.N."/>
            <person name="Liesack W."/>
            <person name="Stott M.B."/>
            <person name="Alam M."/>
            <person name="Murrell J.C."/>
            <person name="Dunfield P.F."/>
        </authorList>
    </citation>
    <scope>NUCLEOTIDE SEQUENCE [LARGE SCALE GENOMIC DNA]</scope>
    <source>
        <strain evidence="14">ATCC 9039 / DSM 1715 / NCIMB 8712</strain>
    </source>
</reference>
<dbReference type="GO" id="GO:0030145">
    <property type="term" value="F:manganese ion binding"/>
    <property type="evidence" value="ECO:0007669"/>
    <property type="project" value="TreeGrafter"/>
</dbReference>
<dbReference type="UniPathway" id="UPA00056">
    <property type="reaction ID" value="UER00092"/>
</dbReference>
<dbReference type="EC" id="1.1.1.267" evidence="9"/>
<comment type="cofactor">
    <cofactor evidence="9">
        <name>Mg(2+)</name>
        <dbReference type="ChEBI" id="CHEBI:18420"/>
    </cofactor>
    <cofactor evidence="9">
        <name>Mn(2+)</name>
        <dbReference type="ChEBI" id="CHEBI:29035"/>
    </cofactor>
</comment>
<dbReference type="PANTHER" id="PTHR30525">
    <property type="entry name" value="1-DEOXY-D-XYLULOSE 5-PHOSPHATE REDUCTOISOMERASE"/>
    <property type="match status" value="1"/>
</dbReference>